<proteinExistence type="predicted"/>
<sequence>MGAGVGDLPGLRTACYTRRRGNSPTTPSPSLPLEWNRDARVGPHESQSPEEGGLLKFNDIIDARLFRQYVHRIDISDRQCHFGIEVPRRAHKFPLLSYGMMAFASAVSVSPERAAVYHNQAVDILITILDGPIESLDENVLAAIVLLRAFEEGTDTDMGTHLFGSARLLNTASGFASAGASGRQLAGLRSSAFTSVDAESLANRAVFICAQVLTFAFGTGQGVPEWPVDEWDTLNEELETWYGSRPGEMCAFWVDVPQGGEAVGITPGFPTAWIARPVHGGSYLNDPKEQREALAFLEKFEIESTWKADHIAENLRNAWSMAE</sequence>
<reference evidence="2 3" key="1">
    <citation type="submission" date="2018-12" db="EMBL/GenBank/DDBJ databases">
        <title>Draft genome sequence of Xylaria grammica IHI A82.</title>
        <authorList>
            <person name="Buettner E."/>
            <person name="Kellner H."/>
        </authorList>
    </citation>
    <scope>NUCLEOTIDE SEQUENCE [LARGE SCALE GENOMIC DNA]</scope>
    <source>
        <strain evidence="2 3">IHI A82</strain>
    </source>
</reference>
<evidence type="ECO:0000256" key="1">
    <source>
        <dbReference type="SAM" id="MobiDB-lite"/>
    </source>
</evidence>
<accession>A0A439CPB5</accession>
<dbReference type="EMBL" id="RYZI01000654">
    <property type="protein sequence ID" value="RWA03986.1"/>
    <property type="molecule type" value="Genomic_DNA"/>
</dbReference>
<evidence type="ECO:0000313" key="3">
    <source>
        <dbReference type="Proteomes" id="UP000286045"/>
    </source>
</evidence>
<organism evidence="2 3">
    <name type="scientific">Xylaria grammica</name>
    <dbReference type="NCBI Taxonomy" id="363999"/>
    <lineage>
        <taxon>Eukaryota</taxon>
        <taxon>Fungi</taxon>
        <taxon>Dikarya</taxon>
        <taxon>Ascomycota</taxon>
        <taxon>Pezizomycotina</taxon>
        <taxon>Sordariomycetes</taxon>
        <taxon>Xylariomycetidae</taxon>
        <taxon>Xylariales</taxon>
        <taxon>Xylariaceae</taxon>
        <taxon>Xylaria</taxon>
    </lineage>
</organism>
<comment type="caution">
    <text evidence="2">The sequence shown here is derived from an EMBL/GenBank/DDBJ whole genome shotgun (WGS) entry which is preliminary data.</text>
</comment>
<name>A0A439CPB5_9PEZI</name>
<dbReference type="Proteomes" id="UP000286045">
    <property type="component" value="Unassembled WGS sequence"/>
</dbReference>
<gene>
    <name evidence="2" type="ORF">EKO27_g11118</name>
</gene>
<evidence type="ECO:0008006" key="4">
    <source>
        <dbReference type="Google" id="ProtNLM"/>
    </source>
</evidence>
<dbReference type="STRING" id="363999.A0A439CPB5"/>
<protein>
    <recommendedName>
        <fullName evidence="4">Transcription factor domain-containing protein</fullName>
    </recommendedName>
</protein>
<dbReference type="AlphaFoldDB" id="A0A439CPB5"/>
<keyword evidence="3" id="KW-1185">Reference proteome</keyword>
<feature type="region of interest" description="Disordered" evidence="1">
    <location>
        <begin position="14"/>
        <end position="51"/>
    </location>
</feature>
<evidence type="ECO:0000313" key="2">
    <source>
        <dbReference type="EMBL" id="RWA03986.1"/>
    </source>
</evidence>